<dbReference type="AlphaFoldDB" id="A0A9P8PZI8"/>
<keyword evidence="3" id="KW-1185">Reference proteome</keyword>
<sequence length="402" mass="44809">MGKSKKKSSSSKKQSSWSRNPPSEVEEESEDEFIGKRRPRRLVTTNYAEPTSDFEENIEDDEIVNDTLDDTRIEEDENIGADEEEQQSVPARRGRSTRRSSRFNHDAGNGLEEEEEATATEDHTHDEKVDDDLEDYEEPVRSQRPARSTKVKKAKKTEEDDEDYSAAELSEEENEDIDIDSDESAEIKPRQKSFIVKDDDDDDEDYDFGQSRRKKRRRNNLNLDIDGTFGVPNDNDDPDQSLNGELLDELADLKDEDKHYKKSKLSRLRANTKKVDYSIPPPLGDSALFNGGDDYAPRTSGRRAGTAAGPIRRLYPTGGPFGGGDVVSIFHNLSNSNNVTSNQLTGGVDSDSSDDEILPVGGVSNRRNSSVAAPFNSNSNKSKKSANADTDPLGVDMNIDFS</sequence>
<feature type="compositionally biased region" description="Basic residues" evidence="1">
    <location>
        <begin position="92"/>
        <end position="102"/>
    </location>
</feature>
<evidence type="ECO:0000313" key="2">
    <source>
        <dbReference type="EMBL" id="KAH3681233.1"/>
    </source>
</evidence>
<comment type="caution">
    <text evidence="2">The sequence shown here is derived from an EMBL/GenBank/DDBJ whole genome shotgun (WGS) entry which is preliminary data.</text>
</comment>
<feature type="compositionally biased region" description="Low complexity" evidence="1">
    <location>
        <begin position="376"/>
        <end position="388"/>
    </location>
</feature>
<feature type="compositionally biased region" description="Basic residues" evidence="1">
    <location>
        <begin position="1"/>
        <end position="10"/>
    </location>
</feature>
<reference evidence="2" key="2">
    <citation type="submission" date="2021-01" db="EMBL/GenBank/DDBJ databases">
        <authorList>
            <person name="Schikora-Tamarit M.A."/>
        </authorList>
    </citation>
    <scope>NUCLEOTIDE SEQUENCE</scope>
    <source>
        <strain evidence="2">CBS2887</strain>
    </source>
</reference>
<dbReference type="EMBL" id="JAEUBG010004534">
    <property type="protein sequence ID" value="KAH3681233.1"/>
    <property type="molecule type" value="Genomic_DNA"/>
</dbReference>
<name>A0A9P8PZI8_WICPI</name>
<feature type="region of interest" description="Disordered" evidence="1">
    <location>
        <begin position="341"/>
        <end position="402"/>
    </location>
</feature>
<dbReference type="Proteomes" id="UP000774326">
    <property type="component" value="Unassembled WGS sequence"/>
</dbReference>
<accession>A0A9P8PZI8</accession>
<protein>
    <submittedName>
        <fullName evidence="2">Uncharacterized protein</fullName>
    </submittedName>
</protein>
<feature type="compositionally biased region" description="Acidic residues" evidence="1">
    <location>
        <begin position="198"/>
        <end position="207"/>
    </location>
</feature>
<feature type="non-terminal residue" evidence="2">
    <location>
        <position position="402"/>
    </location>
</feature>
<proteinExistence type="predicted"/>
<organism evidence="2 3">
    <name type="scientific">Wickerhamomyces pijperi</name>
    <name type="common">Yeast</name>
    <name type="synonym">Pichia pijperi</name>
    <dbReference type="NCBI Taxonomy" id="599730"/>
    <lineage>
        <taxon>Eukaryota</taxon>
        <taxon>Fungi</taxon>
        <taxon>Dikarya</taxon>
        <taxon>Ascomycota</taxon>
        <taxon>Saccharomycotina</taxon>
        <taxon>Saccharomycetes</taxon>
        <taxon>Phaffomycetales</taxon>
        <taxon>Wickerhamomycetaceae</taxon>
        <taxon>Wickerhamomyces</taxon>
    </lineage>
</organism>
<evidence type="ECO:0000313" key="3">
    <source>
        <dbReference type="Proteomes" id="UP000774326"/>
    </source>
</evidence>
<evidence type="ECO:0000256" key="1">
    <source>
        <dbReference type="SAM" id="MobiDB-lite"/>
    </source>
</evidence>
<feature type="compositionally biased region" description="Acidic residues" evidence="1">
    <location>
        <begin position="159"/>
        <end position="184"/>
    </location>
</feature>
<reference evidence="2" key="1">
    <citation type="journal article" date="2021" name="Open Biol.">
        <title>Shared evolutionary footprints suggest mitochondrial oxidative damage underlies multiple complex I losses in fungi.</title>
        <authorList>
            <person name="Schikora-Tamarit M.A."/>
            <person name="Marcet-Houben M."/>
            <person name="Nosek J."/>
            <person name="Gabaldon T."/>
        </authorList>
    </citation>
    <scope>NUCLEOTIDE SEQUENCE</scope>
    <source>
        <strain evidence="2">CBS2887</strain>
    </source>
</reference>
<gene>
    <name evidence="2" type="ORF">WICPIJ_007816</name>
</gene>
<feature type="region of interest" description="Disordered" evidence="1">
    <location>
        <begin position="1"/>
        <end position="243"/>
    </location>
</feature>
<feature type="compositionally biased region" description="Acidic residues" evidence="1">
    <location>
        <begin position="52"/>
        <end position="86"/>
    </location>
</feature>